<dbReference type="RefSeq" id="XP_028152564.1">
    <property type="nucleotide sequence ID" value="XM_028296763.1"/>
</dbReference>
<dbReference type="AlphaFoldDB" id="A0A6P7GSR0"/>
<accession>A0A6P7GSR0</accession>
<dbReference type="InParanoid" id="A0A6P7GSR0"/>
<proteinExistence type="predicted"/>
<sequence>MLQRTALILNRAREITNEEKEESTHKAAVSLKIYSDIQPVREVEFNRKLPDIIFEEKGIRHETSSRKTYTNIEPLQEIDFNSATDTSEEESTHKAAVSLKIYSDIQPVREVEFNRKLPDIIFEV</sequence>
<organism evidence="1">
    <name type="scientific">Diabrotica virgifera virgifera</name>
    <name type="common">western corn rootworm</name>
    <dbReference type="NCBI Taxonomy" id="50390"/>
    <lineage>
        <taxon>Eukaryota</taxon>
        <taxon>Metazoa</taxon>
        <taxon>Ecdysozoa</taxon>
        <taxon>Arthropoda</taxon>
        <taxon>Hexapoda</taxon>
        <taxon>Insecta</taxon>
        <taxon>Pterygota</taxon>
        <taxon>Neoptera</taxon>
        <taxon>Endopterygota</taxon>
        <taxon>Coleoptera</taxon>
        <taxon>Polyphaga</taxon>
        <taxon>Cucujiformia</taxon>
        <taxon>Chrysomeloidea</taxon>
        <taxon>Chrysomelidae</taxon>
        <taxon>Galerucinae</taxon>
        <taxon>Diabroticina</taxon>
        <taxon>Diabroticites</taxon>
        <taxon>Diabrotica</taxon>
    </lineage>
</organism>
<name>A0A6P7GSR0_DIAVI</name>
<gene>
    <name evidence="1" type="primary">LOC114345958</name>
</gene>
<evidence type="ECO:0000313" key="1">
    <source>
        <dbReference type="RefSeq" id="XP_028152564.1"/>
    </source>
</evidence>
<reference evidence="1" key="1">
    <citation type="submission" date="2025-08" db="UniProtKB">
        <authorList>
            <consortium name="RefSeq"/>
        </authorList>
    </citation>
    <scope>IDENTIFICATION</scope>
    <source>
        <tissue evidence="1">Whole insect</tissue>
    </source>
</reference>
<protein>
    <submittedName>
        <fullName evidence="1">Uncharacterized protein LOC114345958</fullName>
    </submittedName>
</protein>